<evidence type="ECO:0008006" key="4">
    <source>
        <dbReference type="Google" id="ProtNLM"/>
    </source>
</evidence>
<comment type="caution">
    <text evidence="2">The sequence shown here is derived from an EMBL/GenBank/DDBJ whole genome shotgun (WGS) entry which is preliminary data.</text>
</comment>
<feature type="region of interest" description="Disordered" evidence="1">
    <location>
        <begin position="25"/>
        <end position="61"/>
    </location>
</feature>
<proteinExistence type="predicted"/>
<gene>
    <name evidence="2" type="ORF">GCM10010517_07420</name>
</gene>
<dbReference type="EMBL" id="BAAAVI010000003">
    <property type="protein sequence ID" value="GAA2849968.1"/>
    <property type="molecule type" value="Genomic_DNA"/>
</dbReference>
<reference evidence="2 3" key="1">
    <citation type="journal article" date="2019" name="Int. J. Syst. Evol. Microbiol.">
        <title>The Global Catalogue of Microorganisms (GCM) 10K type strain sequencing project: providing services to taxonomists for standard genome sequencing and annotation.</title>
        <authorList>
            <consortium name="The Broad Institute Genomics Platform"/>
            <consortium name="The Broad Institute Genome Sequencing Center for Infectious Disease"/>
            <person name="Wu L."/>
            <person name="Ma J."/>
        </authorList>
    </citation>
    <scope>NUCLEOTIDE SEQUENCE [LARGE SCALE GENOMIC DNA]</scope>
    <source>
        <strain evidence="2 3">JCM 6242</strain>
    </source>
</reference>
<evidence type="ECO:0000313" key="3">
    <source>
        <dbReference type="Proteomes" id="UP001500831"/>
    </source>
</evidence>
<name>A0ABN3VQB4_9ACTN</name>
<sequence>MGAKNMHMGLDGTGRLVGVQRIFRRSEDAAPEPGHAFRTTAGREWAGRRPGALGPDRSGTPPVLALPALTC</sequence>
<keyword evidence="3" id="KW-1185">Reference proteome</keyword>
<protein>
    <recommendedName>
        <fullName evidence="4">Transposase</fullName>
    </recommendedName>
</protein>
<evidence type="ECO:0000313" key="2">
    <source>
        <dbReference type="EMBL" id="GAA2849968.1"/>
    </source>
</evidence>
<evidence type="ECO:0000256" key="1">
    <source>
        <dbReference type="SAM" id="MobiDB-lite"/>
    </source>
</evidence>
<dbReference type="Proteomes" id="UP001500831">
    <property type="component" value="Unassembled WGS sequence"/>
</dbReference>
<accession>A0ABN3VQB4</accession>
<organism evidence="2 3">
    <name type="scientific">Streptosporangium fragile</name>
    <dbReference type="NCBI Taxonomy" id="46186"/>
    <lineage>
        <taxon>Bacteria</taxon>
        <taxon>Bacillati</taxon>
        <taxon>Actinomycetota</taxon>
        <taxon>Actinomycetes</taxon>
        <taxon>Streptosporangiales</taxon>
        <taxon>Streptosporangiaceae</taxon>
        <taxon>Streptosporangium</taxon>
    </lineage>
</organism>